<dbReference type="Gramene" id="OPUNC01G13090.1">
    <property type="protein sequence ID" value="OPUNC01G13090.1"/>
    <property type="gene ID" value="OPUNC01G13090"/>
</dbReference>
<evidence type="ECO:0000313" key="3">
    <source>
        <dbReference type="Proteomes" id="UP000026962"/>
    </source>
</evidence>
<feature type="compositionally biased region" description="Polar residues" evidence="1">
    <location>
        <begin position="146"/>
        <end position="164"/>
    </location>
</feature>
<feature type="region of interest" description="Disordered" evidence="1">
    <location>
        <begin position="124"/>
        <end position="188"/>
    </location>
</feature>
<feature type="compositionally biased region" description="Basic and acidic residues" evidence="1">
    <location>
        <begin position="177"/>
        <end position="188"/>
    </location>
</feature>
<accession>A0A0E0JHS9</accession>
<organism evidence="2">
    <name type="scientific">Oryza punctata</name>
    <name type="common">Red rice</name>
    <dbReference type="NCBI Taxonomy" id="4537"/>
    <lineage>
        <taxon>Eukaryota</taxon>
        <taxon>Viridiplantae</taxon>
        <taxon>Streptophyta</taxon>
        <taxon>Embryophyta</taxon>
        <taxon>Tracheophyta</taxon>
        <taxon>Spermatophyta</taxon>
        <taxon>Magnoliopsida</taxon>
        <taxon>Liliopsida</taxon>
        <taxon>Poales</taxon>
        <taxon>Poaceae</taxon>
        <taxon>BOP clade</taxon>
        <taxon>Oryzoideae</taxon>
        <taxon>Oryzeae</taxon>
        <taxon>Oryzinae</taxon>
        <taxon>Oryza</taxon>
    </lineage>
</organism>
<sequence length="265" mass="28581">MFKKCMMDLHTKRTGEMISEISNALVSGNVDANPTNTAHDNAPQVVVVAAPSKDASGGTDSVRSSPSSSSFVMACCSESLAASDACDAPSFNFFDETDPKYINTKEMKDSTAIVVKVPSLVAQSPATASRPPPHSLAASRPPSPLVTVSPSHTAQSPIAASCPSTRDKNNRKKRARKNIDDGGPDEKKMRTTAEVNNVYTRCVTSMPNRRNMESSSDMPPPLFLKMGGFHVSLEYFRDPMKPIGSVDCLVREIHVSDLFKEALDD</sequence>
<protein>
    <submittedName>
        <fullName evidence="2">Uncharacterized protein</fullName>
    </submittedName>
</protein>
<evidence type="ECO:0000313" key="2">
    <source>
        <dbReference type="EnsemblPlants" id="OPUNC01G13090.1"/>
    </source>
</evidence>
<name>A0A0E0JHS9_ORYPU</name>
<evidence type="ECO:0000256" key="1">
    <source>
        <dbReference type="SAM" id="MobiDB-lite"/>
    </source>
</evidence>
<reference evidence="2" key="1">
    <citation type="submission" date="2015-04" db="UniProtKB">
        <authorList>
            <consortium name="EnsemblPlants"/>
        </authorList>
    </citation>
    <scope>IDENTIFICATION</scope>
</reference>
<dbReference type="AlphaFoldDB" id="A0A0E0JHS9"/>
<dbReference type="STRING" id="4537.A0A0E0JHS9"/>
<proteinExistence type="predicted"/>
<dbReference type="OMA" id="GPSTHEM"/>
<dbReference type="Proteomes" id="UP000026962">
    <property type="component" value="Chromosome 1"/>
</dbReference>
<keyword evidence="3" id="KW-1185">Reference proteome</keyword>
<dbReference type="HOGENOM" id="CLU_1051220_0_0_1"/>
<reference evidence="2" key="2">
    <citation type="submission" date="2018-05" db="EMBL/GenBank/DDBJ databases">
        <title>OpunRS2 (Oryza punctata Reference Sequence Version 2).</title>
        <authorList>
            <person name="Zhang J."/>
            <person name="Kudrna D."/>
            <person name="Lee S."/>
            <person name="Talag J."/>
            <person name="Welchert J."/>
            <person name="Wing R.A."/>
        </authorList>
    </citation>
    <scope>NUCLEOTIDE SEQUENCE [LARGE SCALE GENOMIC DNA]</scope>
</reference>
<dbReference type="EnsemblPlants" id="OPUNC01G13090.1">
    <property type="protein sequence ID" value="OPUNC01G13090.1"/>
    <property type="gene ID" value="OPUNC01G13090"/>
</dbReference>